<dbReference type="AlphaFoldDB" id="A0A5Z1TTD7"/>
<name>A0A5Z1TTD7_SALET</name>
<feature type="non-terminal residue" evidence="1">
    <location>
        <position position="28"/>
    </location>
</feature>
<accession>A0A5Z1TTD7</accession>
<sequence length="28" mass="3204">MIINKNQQNFNFAWGVVLLVVRTANLLS</sequence>
<comment type="caution">
    <text evidence="1">The sequence shown here is derived from an EMBL/GenBank/DDBJ whole genome shotgun (WGS) entry which is preliminary data.</text>
</comment>
<gene>
    <name evidence="1" type="ORF">F1J33_23510</name>
</gene>
<dbReference type="EMBL" id="AAKFQZ010000054">
    <property type="protein sequence ID" value="ECR3265112.1"/>
    <property type="molecule type" value="Genomic_DNA"/>
</dbReference>
<proteinExistence type="predicted"/>
<evidence type="ECO:0000313" key="1">
    <source>
        <dbReference type="EMBL" id="ECR3265112.1"/>
    </source>
</evidence>
<protein>
    <submittedName>
        <fullName evidence="1">Lytic transglycosylase</fullName>
    </submittedName>
</protein>
<organism evidence="1">
    <name type="scientific">Salmonella enterica I</name>
    <dbReference type="NCBI Taxonomy" id="59201"/>
    <lineage>
        <taxon>Bacteria</taxon>
        <taxon>Pseudomonadati</taxon>
        <taxon>Pseudomonadota</taxon>
        <taxon>Gammaproteobacteria</taxon>
        <taxon>Enterobacterales</taxon>
        <taxon>Enterobacteriaceae</taxon>
        <taxon>Salmonella</taxon>
    </lineage>
</organism>
<reference evidence="1" key="1">
    <citation type="submission" date="2019-09" db="EMBL/GenBank/DDBJ databases">
        <authorList>
            <person name="Ashton P.M."/>
            <person name="Dallman T."/>
            <person name="Nair S."/>
            <person name="De Pinna E."/>
            <person name="Peters T."/>
            <person name="Grant K."/>
        </authorList>
    </citation>
    <scope>NUCLEOTIDE SEQUENCE</scope>
    <source>
        <strain evidence="1">795075</strain>
    </source>
</reference>